<keyword evidence="6" id="KW-0653">Protein transport</keyword>
<dbReference type="PRINTS" id="PR01853">
    <property type="entry name" value="YAJCTRNLCASE"/>
</dbReference>
<evidence type="ECO:0000313" key="13">
    <source>
        <dbReference type="Proteomes" id="UP000028700"/>
    </source>
</evidence>
<dbReference type="Pfam" id="PF02699">
    <property type="entry name" value="YajC"/>
    <property type="match status" value="1"/>
</dbReference>
<dbReference type="RefSeq" id="WP_034528064.1">
    <property type="nucleotide sequence ID" value="NZ_BBJM01000017.1"/>
</dbReference>
<dbReference type="GO" id="GO:0015031">
    <property type="term" value="P:protein transport"/>
    <property type="evidence" value="ECO:0007669"/>
    <property type="project" value="UniProtKB-KW"/>
</dbReference>
<reference evidence="12" key="1">
    <citation type="journal article" date="2014" name="Genome Announc.">
        <title>Draft Genome Sequence of Lactobacillus oryzae Strain SG293T.</title>
        <authorList>
            <person name="Tanizawa Y."/>
            <person name="Fujisawa T."/>
            <person name="Mochizuki T."/>
            <person name="Kaminuma E."/>
            <person name="Nakamura Y."/>
            <person name="Tohno M."/>
        </authorList>
    </citation>
    <scope>NUCLEOTIDE SEQUENCE [LARGE SCALE GENOMIC DNA]</scope>
    <source>
        <strain evidence="12">SG293</strain>
    </source>
</reference>
<keyword evidence="13" id="KW-1185">Reference proteome</keyword>
<keyword evidence="3" id="KW-0813">Transport</keyword>
<evidence type="ECO:0000256" key="4">
    <source>
        <dbReference type="ARBA" id="ARBA00022475"/>
    </source>
</evidence>
<evidence type="ECO:0000256" key="10">
    <source>
        <dbReference type="SAM" id="MobiDB-lite"/>
    </source>
</evidence>
<evidence type="ECO:0000256" key="1">
    <source>
        <dbReference type="ARBA" id="ARBA00004162"/>
    </source>
</evidence>
<accession>A0A081BJ21</accession>
<evidence type="ECO:0000256" key="7">
    <source>
        <dbReference type="ARBA" id="ARBA00022989"/>
    </source>
</evidence>
<comment type="similarity">
    <text evidence="2">Belongs to the YajC family.</text>
</comment>
<evidence type="ECO:0000256" key="2">
    <source>
        <dbReference type="ARBA" id="ARBA00006742"/>
    </source>
</evidence>
<evidence type="ECO:0000256" key="3">
    <source>
        <dbReference type="ARBA" id="ARBA00022448"/>
    </source>
</evidence>
<feature type="transmembrane region" description="Helical" evidence="11">
    <location>
        <begin position="6"/>
        <end position="22"/>
    </location>
</feature>
<dbReference type="STRING" id="1291743.LOSG293_170410"/>
<dbReference type="PANTHER" id="PTHR33909:SF1">
    <property type="entry name" value="SEC TRANSLOCON ACCESSORY COMPLEX SUBUNIT YAJC"/>
    <property type="match status" value="1"/>
</dbReference>
<feature type="region of interest" description="Disordered" evidence="10">
    <location>
        <begin position="89"/>
        <end position="134"/>
    </location>
</feature>
<dbReference type="Proteomes" id="UP000028700">
    <property type="component" value="Unassembled WGS sequence"/>
</dbReference>
<dbReference type="OrthoDB" id="9800132at2"/>
<dbReference type="PANTHER" id="PTHR33909">
    <property type="entry name" value="SEC TRANSLOCON ACCESSORY COMPLEX SUBUNIT YAJC"/>
    <property type="match status" value="1"/>
</dbReference>
<dbReference type="InterPro" id="IPR003849">
    <property type="entry name" value="Preprotein_translocase_YajC"/>
</dbReference>
<dbReference type="GO" id="GO:0005886">
    <property type="term" value="C:plasma membrane"/>
    <property type="evidence" value="ECO:0007669"/>
    <property type="project" value="UniProtKB-SubCell"/>
</dbReference>
<evidence type="ECO:0000256" key="11">
    <source>
        <dbReference type="SAM" id="Phobius"/>
    </source>
</evidence>
<comment type="subcellular location">
    <subcellularLocation>
        <location evidence="1">Cell membrane</location>
        <topology evidence="1">Single-pass membrane protein</topology>
    </subcellularLocation>
</comment>
<sequence>MGQYSGILLIVIMFVVMYFLMIRPQRKQQQKHQDTLSKLQKGDHVITIGRLHGVVDEINEEDKTVTIDADGVYLVFDLRAIAQVTQKSASAAVAEDVQKPEEAKTEETVEGSDDDVEKTTDAEADKAADADTTK</sequence>
<keyword evidence="5 11" id="KW-0812">Transmembrane</keyword>
<keyword evidence="9 11" id="KW-0472">Membrane</keyword>
<evidence type="ECO:0000256" key="6">
    <source>
        <dbReference type="ARBA" id="ARBA00022927"/>
    </source>
</evidence>
<keyword evidence="7 11" id="KW-1133">Transmembrane helix</keyword>
<dbReference type="eggNOG" id="COG1862">
    <property type="taxonomic scope" value="Bacteria"/>
</dbReference>
<protein>
    <submittedName>
        <fullName evidence="12">Preprotein translocase subunit YajC</fullName>
    </submittedName>
</protein>
<evidence type="ECO:0000256" key="8">
    <source>
        <dbReference type="ARBA" id="ARBA00023010"/>
    </source>
</evidence>
<gene>
    <name evidence="12" type="ORF">LOSG293_170410</name>
</gene>
<name>A0A081BJ21_9LACO</name>
<feature type="compositionally biased region" description="Basic and acidic residues" evidence="10">
    <location>
        <begin position="96"/>
        <end position="107"/>
    </location>
</feature>
<evidence type="ECO:0000256" key="9">
    <source>
        <dbReference type="ARBA" id="ARBA00023136"/>
    </source>
</evidence>
<dbReference type="NCBIfam" id="TIGR00739">
    <property type="entry name" value="yajC"/>
    <property type="match status" value="1"/>
</dbReference>
<dbReference type="SMART" id="SM01323">
    <property type="entry name" value="YajC"/>
    <property type="match status" value="1"/>
</dbReference>
<comment type="caution">
    <text evidence="12">The sequence shown here is derived from an EMBL/GenBank/DDBJ whole genome shotgun (WGS) entry which is preliminary data.</text>
</comment>
<feature type="compositionally biased region" description="Basic and acidic residues" evidence="10">
    <location>
        <begin position="117"/>
        <end position="134"/>
    </location>
</feature>
<dbReference type="EMBL" id="BBJM01000017">
    <property type="protein sequence ID" value="GAK48039.1"/>
    <property type="molecule type" value="Genomic_DNA"/>
</dbReference>
<proteinExistence type="inferred from homology"/>
<keyword evidence="4" id="KW-1003">Cell membrane</keyword>
<evidence type="ECO:0000313" key="12">
    <source>
        <dbReference type="EMBL" id="GAK48039.1"/>
    </source>
</evidence>
<keyword evidence="8" id="KW-0811">Translocation</keyword>
<organism evidence="12 13">
    <name type="scientific">Secundilactobacillus oryzae JCM 18671</name>
    <dbReference type="NCBI Taxonomy" id="1291743"/>
    <lineage>
        <taxon>Bacteria</taxon>
        <taxon>Bacillati</taxon>
        <taxon>Bacillota</taxon>
        <taxon>Bacilli</taxon>
        <taxon>Lactobacillales</taxon>
        <taxon>Lactobacillaceae</taxon>
        <taxon>Secundilactobacillus</taxon>
    </lineage>
</organism>
<dbReference type="AlphaFoldDB" id="A0A081BJ21"/>
<evidence type="ECO:0000256" key="5">
    <source>
        <dbReference type="ARBA" id="ARBA00022692"/>
    </source>
</evidence>